<accession>A0ABN9VB60</accession>
<dbReference type="Proteomes" id="UP001189429">
    <property type="component" value="Unassembled WGS sequence"/>
</dbReference>
<dbReference type="InterPro" id="IPR002885">
    <property type="entry name" value="PPR_rpt"/>
</dbReference>
<name>A0ABN9VB60_9DINO</name>
<organism evidence="3 4">
    <name type="scientific">Prorocentrum cordatum</name>
    <dbReference type="NCBI Taxonomy" id="2364126"/>
    <lineage>
        <taxon>Eukaryota</taxon>
        <taxon>Sar</taxon>
        <taxon>Alveolata</taxon>
        <taxon>Dinophyceae</taxon>
        <taxon>Prorocentrales</taxon>
        <taxon>Prorocentraceae</taxon>
        <taxon>Prorocentrum</taxon>
    </lineage>
</organism>
<evidence type="ECO:0000256" key="2">
    <source>
        <dbReference type="PROSITE-ProRule" id="PRU00708"/>
    </source>
</evidence>
<dbReference type="EMBL" id="CAUYUJ010016896">
    <property type="protein sequence ID" value="CAK0869871.1"/>
    <property type="molecule type" value="Genomic_DNA"/>
</dbReference>
<dbReference type="InterPro" id="IPR011990">
    <property type="entry name" value="TPR-like_helical_dom_sf"/>
</dbReference>
<evidence type="ECO:0000313" key="3">
    <source>
        <dbReference type="EMBL" id="CAK0869871.1"/>
    </source>
</evidence>
<keyword evidence="4" id="KW-1185">Reference proteome</keyword>
<evidence type="ECO:0000256" key="1">
    <source>
        <dbReference type="ARBA" id="ARBA00022737"/>
    </source>
</evidence>
<keyword evidence="1" id="KW-0677">Repeat</keyword>
<dbReference type="Gene3D" id="1.25.40.10">
    <property type="entry name" value="Tetratricopeptide repeat domain"/>
    <property type="match status" value="1"/>
</dbReference>
<sequence length="221" mass="24620">MWEVKVEPTIIYLLQRRDQRVRESLSVAACFGFAQRDTGGEDGAQRHPRLQRWNQRVRKKRAVAARRGVAQRDAESEAGAPLVSYNSGISACQKGGQWQRSFALLVEMWEATVETDAIGYSAGISACGKARQWQQVVLLLREMREAMLEPDVIPATPPEPARARGASAACTWSSCSAAWEPSGLLAAERQLLWCVAGQVWIHIPRDNTLIRRPPIDRCCHG</sequence>
<proteinExistence type="predicted"/>
<feature type="repeat" description="PPR" evidence="2">
    <location>
        <begin position="116"/>
        <end position="150"/>
    </location>
</feature>
<dbReference type="PANTHER" id="PTHR47447:SF17">
    <property type="entry name" value="OS12G0638900 PROTEIN"/>
    <property type="match status" value="1"/>
</dbReference>
<dbReference type="PANTHER" id="PTHR47447">
    <property type="entry name" value="OS03G0856100 PROTEIN"/>
    <property type="match status" value="1"/>
</dbReference>
<comment type="caution">
    <text evidence="3">The sequence shown here is derived from an EMBL/GenBank/DDBJ whole genome shotgun (WGS) entry which is preliminary data.</text>
</comment>
<gene>
    <name evidence="3" type="ORF">PCOR1329_LOCUS56108</name>
</gene>
<dbReference type="PROSITE" id="PS51375">
    <property type="entry name" value="PPR"/>
    <property type="match status" value="1"/>
</dbReference>
<evidence type="ECO:0000313" key="4">
    <source>
        <dbReference type="Proteomes" id="UP001189429"/>
    </source>
</evidence>
<reference evidence="3" key="1">
    <citation type="submission" date="2023-10" db="EMBL/GenBank/DDBJ databases">
        <authorList>
            <person name="Chen Y."/>
            <person name="Shah S."/>
            <person name="Dougan E. K."/>
            <person name="Thang M."/>
            <person name="Chan C."/>
        </authorList>
    </citation>
    <scope>NUCLEOTIDE SEQUENCE [LARGE SCALE GENOMIC DNA]</scope>
</reference>
<protein>
    <submittedName>
        <fullName evidence="3">Uncharacterized protein</fullName>
    </submittedName>
</protein>
<dbReference type="Pfam" id="PF01535">
    <property type="entry name" value="PPR"/>
    <property type="match status" value="2"/>
</dbReference>